<dbReference type="Gene3D" id="2.30.240.10">
    <property type="entry name" value="At5g01610-like"/>
    <property type="match status" value="1"/>
</dbReference>
<keyword evidence="1" id="KW-1185">Reference proteome</keyword>
<dbReference type="OrthoDB" id="1885001at2759"/>
<dbReference type="OMA" id="HEICKQK"/>
<dbReference type="InterPro" id="IPR036758">
    <property type="entry name" value="At5g01610-like"/>
</dbReference>
<reference evidence="2" key="2">
    <citation type="submission" date="2025-08" db="UniProtKB">
        <authorList>
            <consortium name="RefSeq"/>
        </authorList>
    </citation>
    <scope>IDENTIFICATION</scope>
</reference>
<proteinExistence type="predicted"/>
<protein>
    <recommendedName>
        <fullName evidence="3">DUF538 domain-containing protein</fullName>
    </recommendedName>
</protein>
<dbReference type="RefSeq" id="XP_016679261.1">
    <property type="nucleotide sequence ID" value="XM_016823772.1"/>
</dbReference>
<organism evidence="1 2">
    <name type="scientific">Gossypium hirsutum</name>
    <name type="common">Upland cotton</name>
    <name type="synonym">Gossypium mexicanum</name>
    <dbReference type="NCBI Taxonomy" id="3635"/>
    <lineage>
        <taxon>Eukaryota</taxon>
        <taxon>Viridiplantae</taxon>
        <taxon>Streptophyta</taxon>
        <taxon>Embryophyta</taxon>
        <taxon>Tracheophyta</taxon>
        <taxon>Spermatophyta</taxon>
        <taxon>Magnoliopsida</taxon>
        <taxon>eudicotyledons</taxon>
        <taxon>Gunneridae</taxon>
        <taxon>Pentapetalae</taxon>
        <taxon>rosids</taxon>
        <taxon>malvids</taxon>
        <taxon>Malvales</taxon>
        <taxon>Malvaceae</taxon>
        <taxon>Malvoideae</taxon>
        <taxon>Gossypium</taxon>
    </lineage>
</organism>
<reference evidence="1" key="1">
    <citation type="journal article" date="2020" name="Nat. Genet.">
        <title>Genomic diversifications of five Gossypium allopolyploid species and their impact on cotton improvement.</title>
        <authorList>
            <person name="Chen Z.J."/>
            <person name="Sreedasyam A."/>
            <person name="Ando A."/>
            <person name="Song Q."/>
            <person name="De Santiago L.M."/>
            <person name="Hulse-Kemp A.M."/>
            <person name="Ding M."/>
            <person name="Ye W."/>
            <person name="Kirkbride R.C."/>
            <person name="Jenkins J."/>
            <person name="Plott C."/>
            <person name="Lovell J."/>
            <person name="Lin Y.M."/>
            <person name="Vaughn R."/>
            <person name="Liu B."/>
            <person name="Simpson S."/>
            <person name="Scheffler B.E."/>
            <person name="Wen L."/>
            <person name="Saski C.A."/>
            <person name="Grover C.E."/>
            <person name="Hu G."/>
            <person name="Conover J.L."/>
            <person name="Carlson J.W."/>
            <person name="Shu S."/>
            <person name="Boston L.B."/>
            <person name="Williams M."/>
            <person name="Peterson D.G."/>
            <person name="McGee K."/>
            <person name="Jones D.C."/>
            <person name="Wendel J.F."/>
            <person name="Stelly D.M."/>
            <person name="Grimwood J."/>
            <person name="Schmutz J."/>
        </authorList>
    </citation>
    <scope>NUCLEOTIDE SEQUENCE [LARGE SCALE GENOMIC DNA]</scope>
    <source>
        <strain evidence="1">cv. TM-1</strain>
    </source>
</reference>
<name>A0A1U8IMD3_GOSHI</name>
<dbReference type="SUPFAM" id="SSF141562">
    <property type="entry name" value="At5g01610-like"/>
    <property type="match status" value="1"/>
</dbReference>
<dbReference type="InterPro" id="IPR007493">
    <property type="entry name" value="DUF538"/>
</dbReference>
<evidence type="ECO:0000313" key="1">
    <source>
        <dbReference type="Proteomes" id="UP000818029"/>
    </source>
</evidence>
<dbReference type="STRING" id="3635.A0A1U8IMD3"/>
<dbReference type="PaxDb" id="3635-A0A1U8IMD3"/>
<dbReference type="Proteomes" id="UP000818029">
    <property type="component" value="Chromosome D04"/>
</dbReference>
<evidence type="ECO:0008006" key="3">
    <source>
        <dbReference type="Google" id="ProtNLM"/>
    </source>
</evidence>
<sequence length="146" mass="16470">MASKLIASHREGAEIYHGTTLCKQKTQDLLDHFHLPKGLMPLSHINEFGYNKITGFIWLNQEKTVKYLFKELGLSSYGAEITAFIGDRQLKKLTGVKSKEMMIWITVSDISVDDTKVPSKICFANSMGLSKSYPVIAVEDEPKEMK</sequence>
<dbReference type="AlphaFoldDB" id="A0A1U8IMD3"/>
<gene>
    <name evidence="2" type="primary">LOC107898246</name>
</gene>
<dbReference type="KEGG" id="ghi:107898246"/>
<dbReference type="PANTHER" id="PTHR31676">
    <property type="entry name" value="T31J12.3 PROTEIN-RELATED"/>
    <property type="match status" value="1"/>
</dbReference>
<dbReference type="PANTHER" id="PTHR31676:SF7">
    <property type="entry name" value="DUF538 DOMAIN-CONTAINING PROTEIN"/>
    <property type="match status" value="1"/>
</dbReference>
<accession>A0A1U8IMD3</accession>
<dbReference type="Pfam" id="PF04398">
    <property type="entry name" value="DUF538"/>
    <property type="match status" value="1"/>
</dbReference>
<dbReference type="GeneID" id="107898246"/>
<evidence type="ECO:0000313" key="2">
    <source>
        <dbReference type="RefSeq" id="XP_016679261.1"/>
    </source>
</evidence>